<evidence type="ECO:0000256" key="2">
    <source>
        <dbReference type="ARBA" id="ARBA00023157"/>
    </source>
</evidence>
<proteinExistence type="predicted"/>
<keyword evidence="1" id="KW-0732">Signal</keyword>
<dbReference type="SUPFAM" id="SSF49899">
    <property type="entry name" value="Concanavalin A-like lectins/glucanases"/>
    <property type="match status" value="1"/>
</dbReference>
<evidence type="ECO:0000313" key="4">
    <source>
        <dbReference type="EMBL" id="PJC28629.1"/>
    </source>
</evidence>
<dbReference type="Pfam" id="PF13385">
    <property type="entry name" value="Laminin_G_3"/>
    <property type="match status" value="1"/>
</dbReference>
<dbReference type="InterPro" id="IPR013320">
    <property type="entry name" value="ConA-like_dom_sf"/>
</dbReference>
<comment type="caution">
    <text evidence="4">The sequence shown here is derived from an EMBL/GenBank/DDBJ whole genome shotgun (WGS) entry which is preliminary data.</text>
</comment>
<gene>
    <name evidence="4" type="ORF">CO053_03650</name>
</gene>
<accession>A0A2M8EU36</accession>
<dbReference type="Proteomes" id="UP000230885">
    <property type="component" value="Unassembled WGS sequence"/>
</dbReference>
<evidence type="ECO:0000256" key="1">
    <source>
        <dbReference type="ARBA" id="ARBA00022729"/>
    </source>
</evidence>
<evidence type="ECO:0000313" key="5">
    <source>
        <dbReference type="Proteomes" id="UP000230885"/>
    </source>
</evidence>
<dbReference type="EMBL" id="PFSE01000057">
    <property type="protein sequence ID" value="PJC28629.1"/>
    <property type="molecule type" value="Genomic_DNA"/>
</dbReference>
<keyword evidence="2" id="KW-1015">Disulfide bond</keyword>
<dbReference type="SMART" id="SM00560">
    <property type="entry name" value="LamGL"/>
    <property type="match status" value="1"/>
</dbReference>
<feature type="non-terminal residue" evidence="4">
    <location>
        <position position="230"/>
    </location>
</feature>
<dbReference type="InterPro" id="IPR006558">
    <property type="entry name" value="LamG-like"/>
</dbReference>
<name>A0A2M8EU36_9BACT</name>
<feature type="domain" description="LamG-like jellyroll fold" evidence="3">
    <location>
        <begin position="98"/>
        <end position="230"/>
    </location>
</feature>
<reference evidence="5" key="1">
    <citation type="submission" date="2017-09" db="EMBL/GenBank/DDBJ databases">
        <title>Depth-based differentiation of microbial function through sediment-hosted aquifers and enrichment of novel symbionts in the deep terrestrial subsurface.</title>
        <authorList>
            <person name="Probst A.J."/>
            <person name="Ladd B."/>
            <person name="Jarett J.K."/>
            <person name="Geller-Mcgrath D.E."/>
            <person name="Sieber C.M.K."/>
            <person name="Emerson J.B."/>
            <person name="Anantharaman K."/>
            <person name="Thomas B.C."/>
            <person name="Malmstrom R."/>
            <person name="Stieglmeier M."/>
            <person name="Klingl A."/>
            <person name="Woyke T."/>
            <person name="Ryan C.M."/>
            <person name="Banfield J.F."/>
        </authorList>
    </citation>
    <scope>NUCLEOTIDE SEQUENCE [LARGE SCALE GENOMIC DNA]</scope>
</reference>
<organism evidence="4 5">
    <name type="scientific">Candidatus Shapirobacteria bacterium CG_4_9_14_0_2_um_filter_40_11</name>
    <dbReference type="NCBI Taxonomy" id="1974876"/>
    <lineage>
        <taxon>Bacteria</taxon>
        <taxon>Candidatus Shapironibacteriota</taxon>
    </lineage>
</organism>
<sequence>MGSLSSGTGNTAPSTAASQEYCIPGDTATCSPPVARWDFNEGIGSSAYDTSGNGNHGGLGAGSSAPTWDKGKVGKGLRFDGSNDYITLHSTALSVATGEFSFSLWFKPLEAQSNYLLRLGDAPSNNDFFLKIIYPDWVRFGMLNGSTWKDADATTELANSGWYFISGTFSTSTGQKLYINGNLEGTNSNTTRGTTPYATHFYLASYDGTNTFANGLIDQVRIYNYARTPA</sequence>
<protein>
    <recommendedName>
        <fullName evidence="3">LamG-like jellyroll fold domain-containing protein</fullName>
    </recommendedName>
</protein>
<dbReference type="Gene3D" id="2.60.120.200">
    <property type="match status" value="1"/>
</dbReference>
<evidence type="ECO:0000259" key="3">
    <source>
        <dbReference type="SMART" id="SM00560"/>
    </source>
</evidence>
<dbReference type="AlphaFoldDB" id="A0A2M8EU36"/>